<evidence type="ECO:0000313" key="10">
    <source>
        <dbReference type="EMBL" id="AEI89298.1"/>
    </source>
</evidence>
<dbReference type="GO" id="GO:0000287">
    <property type="term" value="F:magnesium ion binding"/>
    <property type="evidence" value="ECO:0007669"/>
    <property type="project" value="UniProtKB-UniRule"/>
</dbReference>
<name>F7XTT9_MIDMI</name>
<organism evidence="10 11">
    <name type="scientific">Midichloria mitochondrii (strain IricVA)</name>
    <dbReference type="NCBI Taxonomy" id="696127"/>
    <lineage>
        <taxon>Bacteria</taxon>
        <taxon>Pseudomonadati</taxon>
        <taxon>Pseudomonadota</taxon>
        <taxon>Alphaproteobacteria</taxon>
        <taxon>Rickettsiales</taxon>
        <taxon>Candidatus Midichloriaceae</taxon>
        <taxon>Candidatus Midichloria</taxon>
    </lineage>
</organism>
<keyword evidence="8" id="KW-0963">Cytoplasm</keyword>
<feature type="binding site" evidence="8">
    <location>
        <position position="8"/>
    </location>
    <ligand>
        <name>Mg(2+)</name>
        <dbReference type="ChEBI" id="CHEBI:18420"/>
    </ligand>
</feature>
<dbReference type="HAMAP" id="MF_00101">
    <property type="entry name" value="AcpS"/>
    <property type="match status" value="1"/>
</dbReference>
<dbReference type="OrthoDB" id="517356at2"/>
<dbReference type="InterPro" id="IPR037143">
    <property type="entry name" value="4-PPantetheinyl_Trfase_dom_sf"/>
</dbReference>
<evidence type="ECO:0000256" key="8">
    <source>
        <dbReference type="HAMAP-Rule" id="MF_00101"/>
    </source>
</evidence>
<sequence>MIIGVGCDIVKISRISDLLKEYGMSFKKKIFTEDEINLGERLDELLQASYYAKRFAAKEAFSKALGTGIGNGLGFLDIEVINNELGAPKINCQKLGNKLAHLSLSDEREFAIAYVIVEKNGYR</sequence>
<dbReference type="GO" id="GO:0006633">
    <property type="term" value="P:fatty acid biosynthetic process"/>
    <property type="evidence" value="ECO:0007669"/>
    <property type="project" value="UniProtKB-UniRule"/>
</dbReference>
<dbReference type="GO" id="GO:0008897">
    <property type="term" value="F:holo-[acyl-carrier-protein] synthase activity"/>
    <property type="evidence" value="ECO:0007669"/>
    <property type="project" value="UniProtKB-UniRule"/>
</dbReference>
<comment type="function">
    <text evidence="8">Transfers the 4'-phosphopantetheine moiety from coenzyme A to a Ser of acyl-carrier-protein.</text>
</comment>
<evidence type="ECO:0000256" key="5">
    <source>
        <dbReference type="ARBA" id="ARBA00022842"/>
    </source>
</evidence>
<evidence type="ECO:0000256" key="2">
    <source>
        <dbReference type="ARBA" id="ARBA00022679"/>
    </source>
</evidence>
<evidence type="ECO:0000259" key="9">
    <source>
        <dbReference type="Pfam" id="PF01648"/>
    </source>
</evidence>
<protein>
    <recommendedName>
        <fullName evidence="8">Holo-[acyl-carrier-protein] synthase</fullName>
        <shortName evidence="8">Holo-ACP synthase</shortName>
        <ecNumber evidence="8">2.7.8.7</ecNumber>
    </recommendedName>
    <alternativeName>
        <fullName evidence="8">4'-phosphopantetheinyl transferase AcpS</fullName>
    </alternativeName>
</protein>
<keyword evidence="4 8" id="KW-0276">Fatty acid metabolism</keyword>
<evidence type="ECO:0000256" key="4">
    <source>
        <dbReference type="ARBA" id="ARBA00022832"/>
    </source>
</evidence>
<dbReference type="HOGENOM" id="CLU_089696_1_2_5"/>
<dbReference type="EMBL" id="CP002130">
    <property type="protein sequence ID" value="AEI89298.1"/>
    <property type="molecule type" value="Genomic_DNA"/>
</dbReference>
<dbReference type="InterPro" id="IPR002582">
    <property type="entry name" value="ACPS"/>
</dbReference>
<dbReference type="InterPro" id="IPR008278">
    <property type="entry name" value="4-PPantetheinyl_Trfase_dom"/>
</dbReference>
<dbReference type="InterPro" id="IPR004568">
    <property type="entry name" value="Ppantetheine-prot_Trfase_dom"/>
</dbReference>
<dbReference type="NCBIfam" id="TIGR00516">
    <property type="entry name" value="acpS"/>
    <property type="match status" value="1"/>
</dbReference>
<keyword evidence="7 8" id="KW-0275">Fatty acid biosynthesis</keyword>
<dbReference type="NCBIfam" id="TIGR00556">
    <property type="entry name" value="pantethn_trn"/>
    <property type="match status" value="1"/>
</dbReference>
<gene>
    <name evidence="8 10" type="primary">acpS</name>
    <name evidence="10" type="ordered locus">midi_01019</name>
</gene>
<keyword evidence="2 8" id="KW-0808">Transferase</keyword>
<keyword evidence="3 8" id="KW-0479">Metal-binding</keyword>
<proteinExistence type="inferred from homology"/>
<evidence type="ECO:0000256" key="7">
    <source>
        <dbReference type="ARBA" id="ARBA00023160"/>
    </source>
</evidence>
<feature type="domain" description="4'-phosphopantetheinyl transferase" evidence="9">
    <location>
        <begin position="4"/>
        <end position="115"/>
    </location>
</feature>
<dbReference type="KEGG" id="mmn:midi_01019"/>
<keyword evidence="1 8" id="KW-0444">Lipid biosynthesis</keyword>
<keyword evidence="6 8" id="KW-0443">Lipid metabolism</keyword>
<comment type="similarity">
    <text evidence="8">Belongs to the P-Pant transferase superfamily. AcpS family.</text>
</comment>
<dbReference type="Proteomes" id="UP000006639">
    <property type="component" value="Chromosome"/>
</dbReference>
<comment type="catalytic activity">
    <reaction evidence="8">
        <text>apo-[ACP] + CoA = holo-[ACP] + adenosine 3',5'-bisphosphate + H(+)</text>
        <dbReference type="Rhea" id="RHEA:12068"/>
        <dbReference type="Rhea" id="RHEA-COMP:9685"/>
        <dbReference type="Rhea" id="RHEA-COMP:9690"/>
        <dbReference type="ChEBI" id="CHEBI:15378"/>
        <dbReference type="ChEBI" id="CHEBI:29999"/>
        <dbReference type="ChEBI" id="CHEBI:57287"/>
        <dbReference type="ChEBI" id="CHEBI:58343"/>
        <dbReference type="ChEBI" id="CHEBI:64479"/>
        <dbReference type="EC" id="2.7.8.7"/>
    </reaction>
</comment>
<dbReference type="Gene3D" id="3.90.470.20">
    <property type="entry name" value="4'-phosphopantetheinyl transferase domain"/>
    <property type="match status" value="1"/>
</dbReference>
<accession>F7XTT9</accession>
<dbReference type="EC" id="2.7.8.7" evidence="8"/>
<evidence type="ECO:0000313" key="11">
    <source>
        <dbReference type="Proteomes" id="UP000006639"/>
    </source>
</evidence>
<evidence type="ECO:0000256" key="1">
    <source>
        <dbReference type="ARBA" id="ARBA00022516"/>
    </source>
</evidence>
<evidence type="ECO:0000256" key="6">
    <source>
        <dbReference type="ARBA" id="ARBA00023098"/>
    </source>
</evidence>
<comment type="subcellular location">
    <subcellularLocation>
        <location evidence="8">Cytoplasm</location>
    </subcellularLocation>
</comment>
<feature type="binding site" evidence="8">
    <location>
        <position position="59"/>
    </location>
    <ligand>
        <name>Mg(2+)</name>
        <dbReference type="ChEBI" id="CHEBI:18420"/>
    </ligand>
</feature>
<dbReference type="SUPFAM" id="SSF56214">
    <property type="entry name" value="4'-phosphopantetheinyl transferase"/>
    <property type="match status" value="1"/>
</dbReference>
<dbReference type="AlphaFoldDB" id="F7XTT9"/>
<keyword evidence="11" id="KW-1185">Reference proteome</keyword>
<dbReference type="STRING" id="696127.midi_01019"/>
<comment type="cofactor">
    <cofactor evidence="8">
        <name>Mg(2+)</name>
        <dbReference type="ChEBI" id="CHEBI:18420"/>
    </cofactor>
</comment>
<evidence type="ECO:0000256" key="3">
    <source>
        <dbReference type="ARBA" id="ARBA00022723"/>
    </source>
</evidence>
<reference evidence="10 11" key="1">
    <citation type="journal article" date="2011" name="Mol. Biol. Evol.">
        <title>Phylogenomic evidence for the presence of a flagellum and cbb3 oxidase in the free-living mitochondrial ancestor.</title>
        <authorList>
            <person name="Sassera D."/>
            <person name="Lo N."/>
            <person name="Epis S."/>
            <person name="D'Auria G."/>
            <person name="Montagna M."/>
            <person name="Comandatore F."/>
            <person name="Horner D."/>
            <person name="Pereto J."/>
            <person name="Luciano A.M."/>
            <person name="Franciosi F."/>
            <person name="Ferri E."/>
            <person name="Crotti E."/>
            <person name="Bazzocchi C."/>
            <person name="Daffonchio D."/>
            <person name="Sacchi L."/>
            <person name="Moya A."/>
            <person name="Latorre A."/>
            <person name="Bandi C."/>
        </authorList>
    </citation>
    <scope>NUCLEOTIDE SEQUENCE [LARGE SCALE GENOMIC DNA]</scope>
    <source>
        <strain evidence="10 11">IricVA</strain>
    </source>
</reference>
<dbReference type="Pfam" id="PF01648">
    <property type="entry name" value="ACPS"/>
    <property type="match status" value="1"/>
</dbReference>
<dbReference type="RefSeq" id="WP_013951495.1">
    <property type="nucleotide sequence ID" value="NC_015722.1"/>
</dbReference>
<dbReference type="GO" id="GO:0005737">
    <property type="term" value="C:cytoplasm"/>
    <property type="evidence" value="ECO:0007669"/>
    <property type="project" value="UniProtKB-SubCell"/>
</dbReference>
<keyword evidence="5 8" id="KW-0460">Magnesium</keyword>